<evidence type="ECO:0000313" key="2">
    <source>
        <dbReference type="EMBL" id="TKJ39964.1"/>
    </source>
</evidence>
<gene>
    <name evidence="2" type="ORF">CEE37_09515</name>
</gene>
<dbReference type="Gene3D" id="1.10.1130.10">
    <property type="entry name" value="Flavocytochrome C3, Chain A"/>
    <property type="match status" value="1"/>
</dbReference>
<proteinExistence type="predicted"/>
<dbReference type="EMBL" id="NJBN01000006">
    <property type="protein sequence ID" value="TKJ39964.1"/>
    <property type="molecule type" value="Genomic_DNA"/>
</dbReference>
<sequence>MMNRSILSIAVLLLLMGCQRSSPDPSLVIWVTADLEAEWLPRGKPGDAKHGGLLRTARALELYRQPDDILVDLGNFRHLKGTDGSQRTWRIHADGFLKAMARMNYTAINASRSDVMPWPPEFAANANEHDLPATSCYIGVDEPLIVSSIEHTQTYGRIIRIIAFSGYAWPPSRSKINIPDQPEFTILITDTDKESLTQFLSQFVDVSLVIWRNEGEPIVAVMNDVLVLGTGSAGSNLGRIELSDIDEGIENLQSCDLSGWLDRKPQEHHPLRQRILSRWAFWRKKPHLRAFLWAVPEYVSPHKETSLQMQQTDELLRQLSDLKDLHRETPNAYAGSELCLQCHDLTHKDDLAQKHLSTYSRALRNYPVYERCLGCHSTGFDDPGGFILPWERPDLLQVSCEACHGAGYDHAVKSELLNMPLPTPETCNKCHLPENLPSDHDLYASNPDWTE</sequence>
<dbReference type="Proteomes" id="UP000319619">
    <property type="component" value="Unassembled WGS sequence"/>
</dbReference>
<accession>A0A532UYB3</accession>
<dbReference type="InterPro" id="IPR023155">
    <property type="entry name" value="Cyt_c-552/4"/>
</dbReference>
<dbReference type="AlphaFoldDB" id="A0A532UYB3"/>
<comment type="caution">
    <text evidence="2">The sequence shown here is derived from an EMBL/GenBank/DDBJ whole genome shotgun (WGS) entry which is preliminary data.</text>
</comment>
<name>A0A532UYB3_UNCL8</name>
<evidence type="ECO:0000313" key="3">
    <source>
        <dbReference type="Proteomes" id="UP000319619"/>
    </source>
</evidence>
<feature type="domain" description="Cytochrome c-552/4" evidence="1">
    <location>
        <begin position="326"/>
        <end position="405"/>
    </location>
</feature>
<dbReference type="PROSITE" id="PS51257">
    <property type="entry name" value="PROKAR_LIPOPROTEIN"/>
    <property type="match status" value="1"/>
</dbReference>
<organism evidence="2 3">
    <name type="scientific">candidate division LCP-89 bacterium B3_LCP</name>
    <dbReference type="NCBI Taxonomy" id="2012998"/>
    <lineage>
        <taxon>Bacteria</taxon>
        <taxon>Pseudomonadati</taxon>
        <taxon>Bacteria division LCP-89</taxon>
    </lineage>
</organism>
<dbReference type="Pfam" id="PF13435">
    <property type="entry name" value="Cytochrome_C554"/>
    <property type="match status" value="1"/>
</dbReference>
<evidence type="ECO:0000259" key="1">
    <source>
        <dbReference type="Pfam" id="PF13435"/>
    </source>
</evidence>
<dbReference type="SUPFAM" id="SSF48695">
    <property type="entry name" value="Multiheme cytochromes"/>
    <property type="match status" value="1"/>
</dbReference>
<protein>
    <recommendedName>
        <fullName evidence="1">Cytochrome c-552/4 domain-containing protein</fullName>
    </recommendedName>
</protein>
<dbReference type="InterPro" id="IPR036280">
    <property type="entry name" value="Multihaem_cyt_sf"/>
</dbReference>
<reference evidence="2 3" key="1">
    <citation type="submission" date="2017-06" db="EMBL/GenBank/DDBJ databases">
        <title>Novel microbial phyla capable of carbon fixation and sulfur reduction in deep-sea sediments.</title>
        <authorList>
            <person name="Huang J."/>
            <person name="Baker B."/>
            <person name="Wang Y."/>
        </authorList>
    </citation>
    <scope>NUCLEOTIDE SEQUENCE [LARGE SCALE GENOMIC DNA]</scope>
    <source>
        <strain evidence="2">B3_LCP</strain>
    </source>
</reference>